<dbReference type="EC" id="2.4.-.-" evidence="3"/>
<comment type="similarity">
    <text evidence="1">Belongs to the glycosyltransferase 2 family.</text>
</comment>
<gene>
    <name evidence="3" type="ORF">OWO01_10690</name>
</gene>
<protein>
    <submittedName>
        <fullName evidence="3">Glycosyltransferase</fullName>
        <ecNumber evidence="3">2.4.-.-</ecNumber>
    </submittedName>
</protein>
<evidence type="ECO:0000256" key="1">
    <source>
        <dbReference type="ARBA" id="ARBA00006739"/>
    </source>
</evidence>
<proteinExistence type="inferred from homology"/>
<dbReference type="RefSeq" id="WP_268780450.1">
    <property type="nucleotide sequence ID" value="NZ_JAPRAT010000020.1"/>
</dbReference>
<dbReference type="InterPro" id="IPR001173">
    <property type="entry name" value="Glyco_trans_2-like"/>
</dbReference>
<dbReference type="SUPFAM" id="SSF53756">
    <property type="entry name" value="UDP-Glycosyltransferase/glycogen phosphorylase"/>
    <property type="match status" value="1"/>
</dbReference>
<evidence type="ECO:0000313" key="3">
    <source>
        <dbReference type="EMBL" id="MCZ0703687.1"/>
    </source>
</evidence>
<organism evidence="3 4">
    <name type="scientific">Natronobacillus azotifigens</name>
    <dbReference type="NCBI Taxonomy" id="472978"/>
    <lineage>
        <taxon>Bacteria</taxon>
        <taxon>Bacillati</taxon>
        <taxon>Bacillota</taxon>
        <taxon>Bacilli</taxon>
        <taxon>Bacillales</taxon>
        <taxon>Bacillaceae</taxon>
        <taxon>Natronobacillus</taxon>
    </lineage>
</organism>
<sequence length="847" mass="98997">MSKYKKVIPLFLHWILNNFLNKRQRKYIIDNMSANQIKFFSRIMSGAQRKYDFRHVESLIYKLNNLGFQEKAYNDLNEVITNTYNKSVKKFALFELAVWHANQSTVRDANKSLEYLKQFKALEKNKIELRRALILETESLQLIGEQERAIGKLLEGIRKEKHVDLYLGMANLQDNEISKLEWINKAMALYKLEAIELEQSKTKPYDRLGTKGIERNPSVEHDVKVSVIMPVYNAEDVITTSIRSLLKQTWVNIEIIIIDDFSTDKTVEIVRRLIKKDNRIHLIELGSNNGPYVARNYGLQIATGEYITVNDADDWSHPRKIEIQIKHLLNNKNIIGNTSQQARLSNDLKFYRRGKMGCYVSSNMSSLMFRKNVVHEKLGYWDSVRFGADSEFIRRIRAIFGEKSIVDLNTGLLSYQRYSANSLTGNSAFGFPGFFMGARKEYLELQMNYHNNSNLYYDFPMDKRPFPVPDPMKPKRSQVDKDGFRHFDVIIASDFRLDGGSTLSSLEEIKAQKKAGLKTGLIQMARYDYPEKKKINSKIREEIDGEHVQIIVFGEKVKCDLLVLRYPPILQEYQRYIPKVKAKTSIIIINQTPMSDYSKSGEVRYNIDRCMVNYNLLFNEKPKWYPIGPLVRDALYNHHMKQIEQIELSNDDWLNIIDINEWSSIEYSRKKTSNGNIRIGRHSRDKGEKWPGKKDKLLKVYPEDKNIDVRILGGAKTPQKIIGYIPDNWTVYQFDEISSLEFLQTIDIFVYFTHDDWVESFGRVIIEAMATKIPVILPPQYKPLFEDSVLYATEDTVYSEVKKIMTNKKYYDQLASNAYECVKKRFSYSTHLERISRYMERSSNNVR</sequence>
<accession>A0A9J6RDQ7</accession>
<dbReference type="AlphaFoldDB" id="A0A9J6RDQ7"/>
<keyword evidence="4" id="KW-1185">Reference proteome</keyword>
<keyword evidence="3" id="KW-0328">Glycosyltransferase</keyword>
<evidence type="ECO:0000259" key="2">
    <source>
        <dbReference type="Pfam" id="PF00535"/>
    </source>
</evidence>
<dbReference type="SUPFAM" id="SSF53448">
    <property type="entry name" value="Nucleotide-diphospho-sugar transferases"/>
    <property type="match status" value="1"/>
</dbReference>
<comment type="caution">
    <text evidence="3">The sequence shown here is derived from an EMBL/GenBank/DDBJ whole genome shotgun (WGS) entry which is preliminary data.</text>
</comment>
<name>A0A9J6RDQ7_9BACI</name>
<dbReference type="EMBL" id="JAPRAT010000020">
    <property type="protein sequence ID" value="MCZ0703687.1"/>
    <property type="molecule type" value="Genomic_DNA"/>
</dbReference>
<dbReference type="Pfam" id="PF00535">
    <property type="entry name" value="Glycos_transf_2"/>
    <property type="match status" value="1"/>
</dbReference>
<reference evidence="3" key="1">
    <citation type="submission" date="2022-11" db="EMBL/GenBank/DDBJ databases">
        <title>WGS of Natronobacillus azotifigens 24KS-1, an anaerobic diazotrophic haloalkaliphile from soda-rich habitats.</title>
        <authorList>
            <person name="Sorokin D.Y."/>
            <person name="Merkel A.Y."/>
        </authorList>
    </citation>
    <scope>NUCLEOTIDE SEQUENCE</scope>
    <source>
        <strain evidence="3">24KS-1</strain>
    </source>
</reference>
<dbReference type="InterPro" id="IPR029044">
    <property type="entry name" value="Nucleotide-diphossugar_trans"/>
</dbReference>
<dbReference type="Gene3D" id="3.90.550.10">
    <property type="entry name" value="Spore Coat Polysaccharide Biosynthesis Protein SpsA, Chain A"/>
    <property type="match status" value="1"/>
</dbReference>
<dbReference type="CDD" id="cd00761">
    <property type="entry name" value="Glyco_tranf_GTA_type"/>
    <property type="match status" value="1"/>
</dbReference>
<keyword evidence="3" id="KW-0808">Transferase</keyword>
<dbReference type="PANTHER" id="PTHR22916">
    <property type="entry name" value="GLYCOSYLTRANSFERASE"/>
    <property type="match status" value="1"/>
</dbReference>
<feature type="domain" description="Glycosyltransferase 2-like" evidence="2">
    <location>
        <begin position="226"/>
        <end position="337"/>
    </location>
</feature>
<dbReference type="GO" id="GO:0016757">
    <property type="term" value="F:glycosyltransferase activity"/>
    <property type="evidence" value="ECO:0007669"/>
    <property type="project" value="UniProtKB-KW"/>
</dbReference>
<evidence type="ECO:0000313" key="4">
    <source>
        <dbReference type="Proteomes" id="UP001084197"/>
    </source>
</evidence>
<dbReference type="Gene3D" id="3.40.50.2000">
    <property type="entry name" value="Glycogen Phosphorylase B"/>
    <property type="match status" value="1"/>
</dbReference>
<dbReference type="Proteomes" id="UP001084197">
    <property type="component" value="Unassembled WGS sequence"/>
</dbReference>